<accession>T1B0J7</accession>
<dbReference type="PANTHER" id="PTHR42801">
    <property type="entry name" value="THIOREDOXIN-DEPENDENT PEROXIDE REDUCTASE"/>
    <property type="match status" value="1"/>
</dbReference>
<reference evidence="11" key="2">
    <citation type="journal article" date="2014" name="ISME J.">
        <title>Microbial stratification in low pH oxic and suboxic macroscopic growths along an acid mine drainage.</title>
        <authorList>
            <person name="Mendez-Garcia C."/>
            <person name="Mesa V."/>
            <person name="Sprenger R.R."/>
            <person name="Richter M."/>
            <person name="Diez M.S."/>
            <person name="Solano J."/>
            <person name="Bargiela R."/>
            <person name="Golyshina O.V."/>
            <person name="Manteca A."/>
            <person name="Ramos J.L."/>
            <person name="Gallego J.R."/>
            <person name="Llorente I."/>
            <person name="Martins Dos Santos V.A."/>
            <person name="Jensen O.N."/>
            <person name="Pelaez A.I."/>
            <person name="Sanchez J."/>
            <person name="Ferrer M."/>
        </authorList>
    </citation>
    <scope>NUCLEOTIDE SEQUENCE</scope>
</reference>
<reference evidence="11" key="1">
    <citation type="submission" date="2013-08" db="EMBL/GenBank/DDBJ databases">
        <authorList>
            <person name="Mendez C."/>
            <person name="Richter M."/>
            <person name="Ferrer M."/>
            <person name="Sanchez J."/>
        </authorList>
    </citation>
    <scope>NUCLEOTIDE SEQUENCE</scope>
</reference>
<evidence type="ECO:0000256" key="7">
    <source>
        <dbReference type="ARBA" id="ARBA00032824"/>
    </source>
</evidence>
<dbReference type="SUPFAM" id="SSF52833">
    <property type="entry name" value="Thioredoxin-like"/>
    <property type="match status" value="1"/>
</dbReference>
<dbReference type="GO" id="GO:0005737">
    <property type="term" value="C:cytoplasm"/>
    <property type="evidence" value="ECO:0007669"/>
    <property type="project" value="TreeGrafter"/>
</dbReference>
<sequence length="118" mass="12678">MILYFFPRAGTPGCTREAEGFAERYRELQAKGVEVVGISTDPVERQARFAADCRVPFPLLSDADHAIARSYGVLGLLGLSKRVTFILSADGVVIDVISGVLPGPHVRGAIDRFLTSSA</sequence>
<comment type="similarity">
    <text evidence="8">Belongs to the peroxiredoxin family. BCP/PrxQ subfamily.</text>
</comment>
<keyword evidence="5" id="KW-1015">Disulfide bond</keyword>
<evidence type="ECO:0000256" key="2">
    <source>
        <dbReference type="ARBA" id="ARBA00022559"/>
    </source>
</evidence>
<evidence type="ECO:0000256" key="4">
    <source>
        <dbReference type="ARBA" id="ARBA00023002"/>
    </source>
</evidence>
<evidence type="ECO:0000256" key="9">
    <source>
        <dbReference type="ARBA" id="ARBA00049091"/>
    </source>
</evidence>
<protein>
    <recommendedName>
        <fullName evidence="1">thioredoxin-dependent peroxiredoxin</fullName>
        <ecNumber evidence="1">1.11.1.24</ecNumber>
    </recommendedName>
    <alternativeName>
        <fullName evidence="7">Thioredoxin peroxidase</fullName>
    </alternativeName>
</protein>
<evidence type="ECO:0000256" key="8">
    <source>
        <dbReference type="ARBA" id="ARBA00038489"/>
    </source>
</evidence>
<evidence type="ECO:0000256" key="6">
    <source>
        <dbReference type="ARBA" id="ARBA00023284"/>
    </source>
</evidence>
<evidence type="ECO:0000259" key="10">
    <source>
        <dbReference type="PROSITE" id="PS51352"/>
    </source>
</evidence>
<evidence type="ECO:0000313" key="11">
    <source>
        <dbReference type="EMBL" id="EQD46419.1"/>
    </source>
</evidence>
<feature type="domain" description="Thioredoxin" evidence="10">
    <location>
        <begin position="1"/>
        <end position="115"/>
    </location>
</feature>
<dbReference type="GO" id="GO:0034599">
    <property type="term" value="P:cellular response to oxidative stress"/>
    <property type="evidence" value="ECO:0007669"/>
    <property type="project" value="TreeGrafter"/>
</dbReference>
<keyword evidence="4" id="KW-0560">Oxidoreductase</keyword>
<dbReference type="GO" id="GO:0008379">
    <property type="term" value="F:thioredoxin peroxidase activity"/>
    <property type="evidence" value="ECO:0007669"/>
    <property type="project" value="TreeGrafter"/>
</dbReference>
<proteinExistence type="inferred from homology"/>
<dbReference type="EC" id="1.11.1.24" evidence="1"/>
<dbReference type="CDD" id="cd03017">
    <property type="entry name" value="PRX_BCP"/>
    <property type="match status" value="1"/>
</dbReference>
<dbReference type="PANTHER" id="PTHR42801:SF4">
    <property type="entry name" value="AHPC_TSA FAMILY PROTEIN"/>
    <property type="match status" value="1"/>
</dbReference>
<dbReference type="InterPro" id="IPR036249">
    <property type="entry name" value="Thioredoxin-like_sf"/>
</dbReference>
<evidence type="ECO:0000256" key="5">
    <source>
        <dbReference type="ARBA" id="ARBA00023157"/>
    </source>
</evidence>
<keyword evidence="6" id="KW-0676">Redox-active center</keyword>
<comment type="caution">
    <text evidence="11">The sequence shown here is derived from an EMBL/GenBank/DDBJ whole genome shotgun (WGS) entry which is preliminary data.</text>
</comment>
<organism evidence="11">
    <name type="scientific">mine drainage metagenome</name>
    <dbReference type="NCBI Taxonomy" id="410659"/>
    <lineage>
        <taxon>unclassified sequences</taxon>
        <taxon>metagenomes</taxon>
        <taxon>ecological metagenomes</taxon>
    </lineage>
</organism>
<dbReference type="PROSITE" id="PS51352">
    <property type="entry name" value="THIOREDOXIN_2"/>
    <property type="match status" value="1"/>
</dbReference>
<evidence type="ECO:0000256" key="1">
    <source>
        <dbReference type="ARBA" id="ARBA00013017"/>
    </source>
</evidence>
<keyword evidence="3" id="KW-0049">Antioxidant</keyword>
<dbReference type="InterPro" id="IPR013766">
    <property type="entry name" value="Thioredoxin_domain"/>
</dbReference>
<dbReference type="InterPro" id="IPR050924">
    <property type="entry name" value="Peroxiredoxin_BCP/PrxQ"/>
</dbReference>
<dbReference type="Pfam" id="PF00578">
    <property type="entry name" value="AhpC-TSA"/>
    <property type="match status" value="1"/>
</dbReference>
<evidence type="ECO:0000256" key="3">
    <source>
        <dbReference type="ARBA" id="ARBA00022862"/>
    </source>
</evidence>
<keyword evidence="2" id="KW-0575">Peroxidase</keyword>
<dbReference type="AlphaFoldDB" id="T1B0J7"/>
<dbReference type="InterPro" id="IPR000866">
    <property type="entry name" value="AhpC/TSA"/>
</dbReference>
<name>T1B0J7_9ZZZZ</name>
<comment type="catalytic activity">
    <reaction evidence="9">
        <text>a hydroperoxide + [thioredoxin]-dithiol = an alcohol + [thioredoxin]-disulfide + H2O</text>
        <dbReference type="Rhea" id="RHEA:62620"/>
        <dbReference type="Rhea" id="RHEA-COMP:10698"/>
        <dbReference type="Rhea" id="RHEA-COMP:10700"/>
        <dbReference type="ChEBI" id="CHEBI:15377"/>
        <dbReference type="ChEBI" id="CHEBI:29950"/>
        <dbReference type="ChEBI" id="CHEBI:30879"/>
        <dbReference type="ChEBI" id="CHEBI:35924"/>
        <dbReference type="ChEBI" id="CHEBI:50058"/>
        <dbReference type="EC" id="1.11.1.24"/>
    </reaction>
</comment>
<gene>
    <name evidence="11" type="ORF">B1B_12636</name>
</gene>
<dbReference type="Gene3D" id="3.40.30.10">
    <property type="entry name" value="Glutaredoxin"/>
    <property type="match status" value="1"/>
</dbReference>
<dbReference type="EMBL" id="AUZY01008289">
    <property type="protein sequence ID" value="EQD46419.1"/>
    <property type="molecule type" value="Genomic_DNA"/>
</dbReference>
<dbReference type="GO" id="GO:0045454">
    <property type="term" value="P:cell redox homeostasis"/>
    <property type="evidence" value="ECO:0007669"/>
    <property type="project" value="TreeGrafter"/>
</dbReference>